<dbReference type="AlphaFoldDB" id="A0A255HBN3"/>
<dbReference type="Proteomes" id="UP000216311">
    <property type="component" value="Unassembled WGS sequence"/>
</dbReference>
<proteinExistence type="predicted"/>
<feature type="region of interest" description="Disordered" evidence="1">
    <location>
        <begin position="72"/>
        <end position="91"/>
    </location>
</feature>
<dbReference type="OrthoDB" id="4462506at2"/>
<dbReference type="InterPro" id="IPR024486">
    <property type="entry name" value="DUF2617"/>
</dbReference>
<feature type="compositionally biased region" description="Basic residues" evidence="1">
    <location>
        <begin position="1"/>
        <end position="14"/>
    </location>
</feature>
<dbReference type="EMBL" id="NMVQ01000001">
    <property type="protein sequence ID" value="OYO25059.1"/>
    <property type="molecule type" value="Genomic_DNA"/>
</dbReference>
<evidence type="ECO:0008006" key="4">
    <source>
        <dbReference type="Google" id="ProtNLM"/>
    </source>
</evidence>
<organism evidence="2 3">
    <name type="scientific">Enemella dayhoffiae</name>
    <dbReference type="NCBI Taxonomy" id="2016507"/>
    <lineage>
        <taxon>Bacteria</taxon>
        <taxon>Bacillati</taxon>
        <taxon>Actinomycetota</taxon>
        <taxon>Actinomycetes</taxon>
        <taxon>Propionibacteriales</taxon>
        <taxon>Propionibacteriaceae</taxon>
        <taxon>Enemella</taxon>
    </lineage>
</organism>
<name>A0A255HBN3_9ACTN</name>
<gene>
    <name evidence="2" type="ORF">CGZ93_00915</name>
</gene>
<evidence type="ECO:0000256" key="1">
    <source>
        <dbReference type="SAM" id="MobiDB-lite"/>
    </source>
</evidence>
<feature type="compositionally biased region" description="Basic residues" evidence="1">
    <location>
        <begin position="76"/>
        <end position="85"/>
    </location>
</feature>
<dbReference type="Pfam" id="PF10936">
    <property type="entry name" value="DUF2617"/>
    <property type="match status" value="1"/>
</dbReference>
<accession>A0A255HBN3</accession>
<comment type="caution">
    <text evidence="2">The sequence shown here is derived from an EMBL/GenBank/DDBJ whole genome shotgun (WGS) entry which is preliminary data.</text>
</comment>
<keyword evidence="3" id="KW-1185">Reference proteome</keyword>
<evidence type="ECO:0000313" key="2">
    <source>
        <dbReference type="EMBL" id="OYO25059.1"/>
    </source>
</evidence>
<evidence type="ECO:0000313" key="3">
    <source>
        <dbReference type="Proteomes" id="UP000216311"/>
    </source>
</evidence>
<reference evidence="2 3" key="1">
    <citation type="submission" date="2017-07" db="EMBL/GenBank/DDBJ databases">
        <title>Draft whole genome sequences of clinical Proprionibacteriaceae strains.</title>
        <authorList>
            <person name="Bernier A.-M."/>
            <person name="Bernard K."/>
            <person name="Domingo M.-C."/>
        </authorList>
    </citation>
    <scope>NUCLEOTIDE SEQUENCE [LARGE SCALE GENOMIC DNA]</scope>
    <source>
        <strain evidence="2 3">NML 130396</strain>
    </source>
</reference>
<feature type="region of interest" description="Disordered" evidence="1">
    <location>
        <begin position="1"/>
        <end position="55"/>
    </location>
</feature>
<protein>
    <recommendedName>
        <fullName evidence="4">DUF2617 family protein</fullName>
    </recommendedName>
</protein>
<sequence length="243" mass="26452">MRPANRKARNRSGRTPRPPLDCARPRVGGPVGTTPEDGIVPDVPRPDRTRSGAPDLVAETPFADTCAGDLRFSTTRQKRRPRRLPKALAECPGPTIEGASATLRVLGASHQVVLQLGDCFWVETLACDPTGQPTQFPTGSVQLIDEWAYACKLELITVAGRDEFAARAAALDAIDHDVRIGVRFAGDPDARTVLGASVRQEADAEVLTWETWHLYPQHCEMVHTVSTAQILARWGEMACQPAQ</sequence>